<name>A0A6C0KTH0_9ZZZZ</name>
<feature type="transmembrane region" description="Helical" evidence="1">
    <location>
        <begin position="14"/>
        <end position="36"/>
    </location>
</feature>
<dbReference type="AlphaFoldDB" id="A0A6C0KTH0"/>
<protein>
    <submittedName>
        <fullName evidence="2">Uncharacterized protein</fullName>
    </submittedName>
</protein>
<accession>A0A6C0KTH0</accession>
<keyword evidence="1" id="KW-0812">Transmembrane</keyword>
<feature type="transmembrane region" description="Helical" evidence="1">
    <location>
        <begin position="190"/>
        <end position="208"/>
    </location>
</feature>
<sequence length="247" mass="26603">MDSLKGIISDVHTFLYGGMTTLPLTIAGTMLILGLFTANYAILFFLIGYLIGVPIVSTLLNFIVSLIFTPGVKYNIFGYLFGNPFEGMDSDICKVVQSSGKNVNAGKPIIQFASPWLSMVTFFLGYILTNALKLYSMTTIDGAITVKTEGSDVTNKVSNRKTQALIALISIAVFALAVMAFRMYTSCDSGLSVLLGAGAFGTAGYYWYQLLSLVGQDRLSDLFGIANRLLPPSAIENKPIACVPIPN</sequence>
<feature type="transmembrane region" description="Helical" evidence="1">
    <location>
        <begin position="43"/>
        <end position="68"/>
    </location>
</feature>
<feature type="transmembrane region" description="Helical" evidence="1">
    <location>
        <begin position="164"/>
        <end position="184"/>
    </location>
</feature>
<evidence type="ECO:0000313" key="2">
    <source>
        <dbReference type="EMBL" id="QHU20563.1"/>
    </source>
</evidence>
<keyword evidence="1" id="KW-1133">Transmembrane helix</keyword>
<proteinExistence type="predicted"/>
<dbReference type="EMBL" id="MN740969">
    <property type="protein sequence ID" value="QHU20563.1"/>
    <property type="molecule type" value="Genomic_DNA"/>
</dbReference>
<feature type="transmembrane region" description="Helical" evidence="1">
    <location>
        <begin position="109"/>
        <end position="128"/>
    </location>
</feature>
<reference evidence="2" key="1">
    <citation type="journal article" date="2020" name="Nature">
        <title>Giant virus diversity and host interactions through global metagenomics.</title>
        <authorList>
            <person name="Schulz F."/>
            <person name="Roux S."/>
            <person name="Paez-Espino D."/>
            <person name="Jungbluth S."/>
            <person name="Walsh D.A."/>
            <person name="Denef V.J."/>
            <person name="McMahon K.D."/>
            <person name="Konstantinidis K.T."/>
            <person name="Eloe-Fadrosh E.A."/>
            <person name="Kyrpides N.C."/>
            <person name="Woyke T."/>
        </authorList>
    </citation>
    <scope>NUCLEOTIDE SEQUENCE</scope>
    <source>
        <strain evidence="2">GVMAG-S-3300013093-109</strain>
    </source>
</reference>
<evidence type="ECO:0000256" key="1">
    <source>
        <dbReference type="SAM" id="Phobius"/>
    </source>
</evidence>
<organism evidence="2">
    <name type="scientific">viral metagenome</name>
    <dbReference type="NCBI Taxonomy" id="1070528"/>
    <lineage>
        <taxon>unclassified sequences</taxon>
        <taxon>metagenomes</taxon>
        <taxon>organismal metagenomes</taxon>
    </lineage>
</organism>
<keyword evidence="1" id="KW-0472">Membrane</keyword>